<evidence type="ECO:0000256" key="10">
    <source>
        <dbReference type="PIRSR" id="PIRSR000018-51"/>
    </source>
</evidence>
<evidence type="ECO:0000256" key="5">
    <source>
        <dbReference type="ARBA" id="ARBA00022729"/>
    </source>
</evidence>
<dbReference type="InterPro" id="IPR014353">
    <property type="entry name" value="Membr-bd_ADH_cyt_c"/>
</dbReference>
<dbReference type="GO" id="GO:0016614">
    <property type="term" value="F:oxidoreductase activity, acting on CH-OH group of donors"/>
    <property type="evidence" value="ECO:0007669"/>
    <property type="project" value="InterPro"/>
</dbReference>
<dbReference type="EMBL" id="JACIGY010000005">
    <property type="protein sequence ID" value="MBB4413141.1"/>
    <property type="molecule type" value="Genomic_DNA"/>
</dbReference>
<comment type="caution">
    <text evidence="14">The sequence shown here is derived from an EMBL/GenBank/DDBJ whole genome shotgun (WGS) entry which is preliminary data.</text>
</comment>
<evidence type="ECO:0000313" key="17">
    <source>
        <dbReference type="Proteomes" id="UP000520770"/>
    </source>
</evidence>
<gene>
    <name evidence="15" type="ORF">GGE31_003667</name>
    <name evidence="14" type="ORF">GGE33_003725</name>
    <name evidence="16" type="ORF">GGE35_003756</name>
</gene>
<feature type="binding site" description="covalent" evidence="9">
    <location>
        <position position="348"/>
    </location>
    <ligand>
        <name>heme c</name>
        <dbReference type="ChEBI" id="CHEBI:61717"/>
        <label>3</label>
    </ligand>
</feature>
<keyword evidence="11" id="KW-1133">Transmembrane helix</keyword>
<dbReference type="Pfam" id="PF00034">
    <property type="entry name" value="Cytochrom_C"/>
    <property type="match status" value="3"/>
</dbReference>
<evidence type="ECO:0000313" key="14">
    <source>
        <dbReference type="EMBL" id="MBB4349962.1"/>
    </source>
</evidence>
<dbReference type="PANTHER" id="PTHR35008:SF8">
    <property type="entry name" value="ALCOHOL DEHYDROGENASE CYTOCHROME C SUBUNIT"/>
    <property type="match status" value="1"/>
</dbReference>
<evidence type="ECO:0000256" key="12">
    <source>
        <dbReference type="SAM" id="SignalP"/>
    </source>
</evidence>
<feature type="chain" id="PRO_5036214174" evidence="12">
    <location>
        <begin position="44"/>
        <end position="488"/>
    </location>
</feature>
<dbReference type="Proteomes" id="UP000524535">
    <property type="component" value="Unassembled WGS sequence"/>
</dbReference>
<keyword evidence="6" id="KW-0677">Repeat</keyword>
<dbReference type="PIRSF" id="PIRSF000018">
    <property type="entry name" value="Mb_ADH_cyt_c"/>
    <property type="match status" value="1"/>
</dbReference>
<keyword evidence="11" id="KW-0812">Transmembrane</keyword>
<evidence type="ECO:0000256" key="4">
    <source>
        <dbReference type="ARBA" id="ARBA00022723"/>
    </source>
</evidence>
<keyword evidence="3 9" id="KW-0349">Heme</keyword>
<feature type="signal peptide" evidence="12">
    <location>
        <begin position="1"/>
        <end position="43"/>
    </location>
</feature>
<feature type="domain" description="Cytochrome c" evidence="13">
    <location>
        <begin position="48"/>
        <end position="152"/>
    </location>
</feature>
<dbReference type="GO" id="GO:0009055">
    <property type="term" value="F:electron transfer activity"/>
    <property type="evidence" value="ECO:0007669"/>
    <property type="project" value="InterPro"/>
</dbReference>
<dbReference type="Proteomes" id="UP000576087">
    <property type="component" value="Unassembled WGS sequence"/>
</dbReference>
<dbReference type="AlphaFoldDB" id="A0A7W6SBL0"/>
<evidence type="ECO:0000256" key="7">
    <source>
        <dbReference type="ARBA" id="ARBA00023004"/>
    </source>
</evidence>
<keyword evidence="4 10" id="KW-0479">Metal-binding</keyword>
<evidence type="ECO:0000256" key="6">
    <source>
        <dbReference type="ARBA" id="ARBA00022737"/>
    </source>
</evidence>
<feature type="binding site" description="covalent" evidence="9">
    <location>
        <position position="62"/>
    </location>
    <ligand>
        <name>heme c</name>
        <dbReference type="ChEBI" id="CHEBI:61717"/>
        <label>1</label>
    </ligand>
</feature>
<keyword evidence="7 10" id="KW-0408">Iron</keyword>
<feature type="domain" description="Cytochrome c" evidence="13">
    <location>
        <begin position="335"/>
        <end position="427"/>
    </location>
</feature>
<evidence type="ECO:0000313" key="18">
    <source>
        <dbReference type="Proteomes" id="UP000524535"/>
    </source>
</evidence>
<feature type="binding site" description="covalent" evidence="9">
    <location>
        <position position="351"/>
    </location>
    <ligand>
        <name>heme c</name>
        <dbReference type="ChEBI" id="CHEBI:61717"/>
        <label>3</label>
    </ligand>
</feature>
<evidence type="ECO:0000256" key="11">
    <source>
        <dbReference type="SAM" id="Phobius"/>
    </source>
</evidence>
<proteinExistence type="predicted"/>
<feature type="binding site" description="axial binding residue" evidence="10">
    <location>
        <position position="214"/>
    </location>
    <ligand>
        <name>heme c</name>
        <dbReference type="ChEBI" id="CHEBI:61717"/>
        <label>2</label>
    </ligand>
    <ligandPart>
        <name>Fe</name>
        <dbReference type="ChEBI" id="CHEBI:18248"/>
    </ligandPart>
</feature>
<reference evidence="17 18" key="1">
    <citation type="submission" date="2020-08" db="EMBL/GenBank/DDBJ databases">
        <title>Genomic Encyclopedia of Type Strains, Phase IV (KMG-V): Genome sequencing to study the core and pangenomes of soil and plant-associated prokaryotes.</title>
        <authorList>
            <person name="Whitman W."/>
        </authorList>
    </citation>
    <scope>NUCLEOTIDE SEQUENCE [LARGE SCALE GENOMIC DNA]</scope>
    <source>
        <strain evidence="15 18">SEMIA 444</strain>
        <strain evidence="14 17">SEMIA 448</strain>
        <strain evidence="16 19">SEMIA 452</strain>
    </source>
</reference>
<dbReference type="GO" id="GO:0005886">
    <property type="term" value="C:plasma membrane"/>
    <property type="evidence" value="ECO:0007669"/>
    <property type="project" value="UniProtKB-SubCell"/>
</dbReference>
<dbReference type="GO" id="GO:0020037">
    <property type="term" value="F:heme binding"/>
    <property type="evidence" value="ECO:0007669"/>
    <property type="project" value="InterPro"/>
</dbReference>
<feature type="domain" description="Cytochrome c" evidence="13">
    <location>
        <begin position="195"/>
        <end position="304"/>
    </location>
</feature>
<evidence type="ECO:0000259" key="13">
    <source>
        <dbReference type="PROSITE" id="PS51007"/>
    </source>
</evidence>
<dbReference type="InterPro" id="IPR009056">
    <property type="entry name" value="Cyt_c-like_dom"/>
</dbReference>
<organism evidence="14 17">
    <name type="scientific">Aliirhizobium cellulosilyticum</name>
    <dbReference type="NCBI Taxonomy" id="393664"/>
    <lineage>
        <taxon>Bacteria</taxon>
        <taxon>Pseudomonadati</taxon>
        <taxon>Pseudomonadota</taxon>
        <taxon>Alphaproteobacteria</taxon>
        <taxon>Hyphomicrobiales</taxon>
        <taxon>Rhizobiaceae</taxon>
        <taxon>Aliirhizobium</taxon>
    </lineage>
</organism>
<dbReference type="InterPro" id="IPR051459">
    <property type="entry name" value="Cytochrome_c-type_DH"/>
</dbReference>
<feature type="binding site" description="covalent" evidence="9">
    <location>
        <position position="65"/>
    </location>
    <ligand>
        <name>heme c</name>
        <dbReference type="ChEBI" id="CHEBI:61717"/>
        <label>1</label>
    </ligand>
</feature>
<sequence length="488" mass="51924">MPKPPVSPGTSFGGTLFAPISASLRPAILCLSALVATAGASFADETSDLVARGRYLATAADCAACHTAPHGGTPFAGGYAIDTPLGKIFSTNITPSKEDGIGTYSEEDFSRAVREGVAKDGSHLYPAMPYTAYAKITDDDMKALYAYFMHEVKPDDHKPQKTELPFPFSIRTSMAVWNLLFLDKTRFQPNPAKSAEWNRGAYLADALEHCATCHTPRNAFMAEDASQALAGGSVGSWYAPNITSDKVAGIGGWSDDQLIQYFKTGNVPGKAQAAGPMAEAVENSLQHLSDDDLKAIVTYLKDVPAIGSAETTSRADFGKASVEVEALLRGLPGQSPEENGYHIFSGSCAACHQVEGQGNDHYPSLFNNTATGEDRPDNLVSTILYGLHRKVGDHVAFMPAFGADASYTDRLSDKDIADVSNYVLENYGNPSVKVAPADVARIRDGGEKPLIVKLAPLAAPAAIVAAVIVLAVIVWLLSRRRRSRPALG</sequence>
<feature type="binding site" description="axial binding residue" evidence="10">
    <location>
        <position position="352"/>
    </location>
    <ligand>
        <name>heme c</name>
        <dbReference type="ChEBI" id="CHEBI:61717"/>
        <label>3</label>
    </ligand>
    <ligandPart>
        <name>Fe</name>
        <dbReference type="ChEBI" id="CHEBI:18248"/>
    </ligandPart>
</feature>
<dbReference type="RefSeq" id="WP_183826129.1">
    <property type="nucleotide sequence ID" value="NZ_JACIGW010000004.1"/>
</dbReference>
<dbReference type="PANTHER" id="PTHR35008">
    <property type="entry name" value="BLL4482 PROTEIN-RELATED"/>
    <property type="match status" value="1"/>
</dbReference>
<dbReference type="EMBL" id="JACIHM010000005">
    <property type="protein sequence ID" value="MBB4447921.1"/>
    <property type="molecule type" value="Genomic_DNA"/>
</dbReference>
<dbReference type="Gene3D" id="1.10.760.10">
    <property type="entry name" value="Cytochrome c-like domain"/>
    <property type="match status" value="3"/>
</dbReference>
<feature type="transmembrane region" description="Helical" evidence="11">
    <location>
        <begin position="457"/>
        <end position="477"/>
    </location>
</feature>
<comment type="cofactor">
    <cofactor evidence="9">
        <name>heme c</name>
        <dbReference type="ChEBI" id="CHEBI:61717"/>
    </cofactor>
    <text evidence="9">Binds 3 heme c groups covalently per subunit.</text>
</comment>
<evidence type="ECO:0000313" key="19">
    <source>
        <dbReference type="Proteomes" id="UP000576087"/>
    </source>
</evidence>
<evidence type="ECO:0000256" key="1">
    <source>
        <dbReference type="ARBA" id="ARBA00004236"/>
    </source>
</evidence>
<evidence type="ECO:0000256" key="8">
    <source>
        <dbReference type="ARBA" id="ARBA00023136"/>
    </source>
</evidence>
<evidence type="ECO:0000313" key="16">
    <source>
        <dbReference type="EMBL" id="MBB4447921.1"/>
    </source>
</evidence>
<dbReference type="SUPFAM" id="SSF46626">
    <property type="entry name" value="Cytochrome c"/>
    <property type="match status" value="3"/>
</dbReference>
<evidence type="ECO:0000256" key="9">
    <source>
        <dbReference type="PIRSR" id="PIRSR000018-50"/>
    </source>
</evidence>
<keyword evidence="8 11" id="KW-0472">Membrane</keyword>
<dbReference type="PROSITE" id="PS51007">
    <property type="entry name" value="CYTC"/>
    <property type="match status" value="3"/>
</dbReference>
<keyword evidence="18" id="KW-1185">Reference proteome</keyword>
<name>A0A7W6SBL0_9HYPH</name>
<feature type="binding site" description="axial binding residue" evidence="10">
    <location>
        <position position="66"/>
    </location>
    <ligand>
        <name>heme c</name>
        <dbReference type="ChEBI" id="CHEBI:61717"/>
        <label>1</label>
    </ligand>
    <ligandPart>
        <name>Fe</name>
        <dbReference type="ChEBI" id="CHEBI:18248"/>
    </ligandPart>
</feature>
<evidence type="ECO:0000313" key="15">
    <source>
        <dbReference type="EMBL" id="MBB4413141.1"/>
    </source>
</evidence>
<evidence type="ECO:0000256" key="3">
    <source>
        <dbReference type="ARBA" id="ARBA00022617"/>
    </source>
</evidence>
<feature type="binding site" description="covalent" evidence="9">
    <location>
        <position position="210"/>
    </location>
    <ligand>
        <name>heme c</name>
        <dbReference type="ChEBI" id="CHEBI:61717"/>
        <label>2</label>
    </ligand>
</feature>
<evidence type="ECO:0000256" key="2">
    <source>
        <dbReference type="ARBA" id="ARBA00022475"/>
    </source>
</evidence>
<dbReference type="InterPro" id="IPR036909">
    <property type="entry name" value="Cyt_c-like_dom_sf"/>
</dbReference>
<accession>A0A7W6SBL0</accession>
<dbReference type="Proteomes" id="UP000520770">
    <property type="component" value="Unassembled WGS sequence"/>
</dbReference>
<keyword evidence="2" id="KW-1003">Cell membrane</keyword>
<feature type="binding site" description="covalent" evidence="9">
    <location>
        <position position="213"/>
    </location>
    <ligand>
        <name>heme c</name>
        <dbReference type="ChEBI" id="CHEBI:61717"/>
        <label>2</label>
    </ligand>
</feature>
<protein>
    <submittedName>
        <fullName evidence="14">Mono/diheme cytochrome c family protein</fullName>
    </submittedName>
</protein>
<dbReference type="EMBL" id="JACIGW010000004">
    <property type="protein sequence ID" value="MBB4349962.1"/>
    <property type="molecule type" value="Genomic_DNA"/>
</dbReference>
<dbReference type="GO" id="GO:0005506">
    <property type="term" value="F:iron ion binding"/>
    <property type="evidence" value="ECO:0007669"/>
    <property type="project" value="InterPro"/>
</dbReference>
<comment type="subcellular location">
    <subcellularLocation>
        <location evidence="1">Cell membrane</location>
    </subcellularLocation>
</comment>
<keyword evidence="5 12" id="KW-0732">Signal</keyword>